<dbReference type="EMBL" id="VXRG01000054">
    <property type="protein sequence ID" value="MXY93064.1"/>
    <property type="molecule type" value="Genomic_DNA"/>
</dbReference>
<feature type="transmembrane region" description="Helical" evidence="7">
    <location>
        <begin position="309"/>
        <end position="335"/>
    </location>
</feature>
<organism evidence="9">
    <name type="scientific">Caldilineaceae bacterium SB0664_bin_27</name>
    <dbReference type="NCBI Taxonomy" id="2605260"/>
    <lineage>
        <taxon>Bacteria</taxon>
        <taxon>Bacillati</taxon>
        <taxon>Chloroflexota</taxon>
        <taxon>Caldilineae</taxon>
        <taxon>Caldilineales</taxon>
        <taxon>Caldilineaceae</taxon>
    </lineage>
</organism>
<keyword evidence="2 7" id="KW-0813">Transport</keyword>
<evidence type="ECO:0000256" key="7">
    <source>
        <dbReference type="RuleBase" id="RU363032"/>
    </source>
</evidence>
<keyword evidence="3" id="KW-1003">Cell membrane</keyword>
<feature type="transmembrane region" description="Helical" evidence="7">
    <location>
        <begin position="160"/>
        <end position="187"/>
    </location>
</feature>
<dbReference type="AlphaFoldDB" id="A0A6B0YPQ8"/>
<dbReference type="InterPro" id="IPR035906">
    <property type="entry name" value="MetI-like_sf"/>
</dbReference>
<comment type="similarity">
    <text evidence="7">Belongs to the binding-protein-dependent transport system permease family.</text>
</comment>
<dbReference type="CDD" id="cd06261">
    <property type="entry name" value="TM_PBP2"/>
    <property type="match status" value="1"/>
</dbReference>
<evidence type="ECO:0000256" key="3">
    <source>
        <dbReference type="ARBA" id="ARBA00022475"/>
    </source>
</evidence>
<dbReference type="Pfam" id="PF00528">
    <property type="entry name" value="BPD_transp_1"/>
    <property type="match status" value="1"/>
</dbReference>
<evidence type="ECO:0000256" key="4">
    <source>
        <dbReference type="ARBA" id="ARBA00022692"/>
    </source>
</evidence>
<accession>A0A6B0YPQ8</accession>
<name>A0A6B0YPQ8_9CHLR</name>
<evidence type="ECO:0000256" key="2">
    <source>
        <dbReference type="ARBA" id="ARBA00022448"/>
    </source>
</evidence>
<dbReference type="GO" id="GO:0055085">
    <property type="term" value="P:transmembrane transport"/>
    <property type="evidence" value="ECO:0007669"/>
    <property type="project" value="InterPro"/>
</dbReference>
<gene>
    <name evidence="9" type="ORF">F4Y42_06385</name>
</gene>
<dbReference type="SUPFAM" id="SSF161098">
    <property type="entry name" value="MetI-like"/>
    <property type="match status" value="1"/>
</dbReference>
<keyword evidence="6 7" id="KW-0472">Membrane</keyword>
<comment type="caution">
    <text evidence="9">The sequence shown here is derived from an EMBL/GenBank/DDBJ whole genome shotgun (WGS) entry which is preliminary data.</text>
</comment>
<feature type="transmembrane region" description="Helical" evidence="7">
    <location>
        <begin position="9"/>
        <end position="30"/>
    </location>
</feature>
<keyword evidence="4 7" id="KW-0812">Transmembrane</keyword>
<feature type="domain" description="ABC transmembrane type-1" evidence="8">
    <location>
        <begin position="121"/>
        <end position="328"/>
    </location>
</feature>
<reference evidence="9" key="1">
    <citation type="submission" date="2019-09" db="EMBL/GenBank/DDBJ databases">
        <title>Characterisation of the sponge microbiome using genome-centric metagenomics.</title>
        <authorList>
            <person name="Engelberts J.P."/>
            <person name="Robbins S.J."/>
            <person name="De Goeij J.M."/>
            <person name="Aranda M."/>
            <person name="Bell S.C."/>
            <person name="Webster N.S."/>
        </authorList>
    </citation>
    <scope>NUCLEOTIDE SEQUENCE</scope>
    <source>
        <strain evidence="9">SB0664_bin_27</strain>
    </source>
</reference>
<evidence type="ECO:0000256" key="1">
    <source>
        <dbReference type="ARBA" id="ARBA00004651"/>
    </source>
</evidence>
<protein>
    <submittedName>
        <fullName evidence="9">ABC transporter permease</fullName>
    </submittedName>
</protein>
<dbReference type="Gene3D" id="1.10.3720.10">
    <property type="entry name" value="MetI-like"/>
    <property type="match status" value="1"/>
</dbReference>
<keyword evidence="5 7" id="KW-1133">Transmembrane helix</keyword>
<dbReference type="PANTHER" id="PTHR43163">
    <property type="entry name" value="DIPEPTIDE TRANSPORT SYSTEM PERMEASE PROTEIN DPPB-RELATED"/>
    <property type="match status" value="1"/>
</dbReference>
<feature type="transmembrane region" description="Helical" evidence="7">
    <location>
        <begin position="263"/>
        <end position="289"/>
    </location>
</feature>
<comment type="subcellular location">
    <subcellularLocation>
        <location evidence="1 7">Cell membrane</location>
        <topology evidence="1 7">Multi-pass membrane protein</topology>
    </subcellularLocation>
</comment>
<dbReference type="GO" id="GO:0005886">
    <property type="term" value="C:plasma membrane"/>
    <property type="evidence" value="ECO:0007669"/>
    <property type="project" value="UniProtKB-SubCell"/>
</dbReference>
<proteinExistence type="inferred from homology"/>
<feature type="transmembrane region" description="Helical" evidence="7">
    <location>
        <begin position="125"/>
        <end position="148"/>
    </location>
</feature>
<dbReference type="PROSITE" id="PS50928">
    <property type="entry name" value="ABC_TM1"/>
    <property type="match status" value="1"/>
</dbReference>
<feature type="transmembrane region" description="Helical" evidence="7">
    <location>
        <begin position="207"/>
        <end position="227"/>
    </location>
</feature>
<evidence type="ECO:0000256" key="6">
    <source>
        <dbReference type="ARBA" id="ARBA00023136"/>
    </source>
</evidence>
<evidence type="ECO:0000259" key="8">
    <source>
        <dbReference type="PROSITE" id="PS50928"/>
    </source>
</evidence>
<evidence type="ECO:0000313" key="9">
    <source>
        <dbReference type="EMBL" id="MXY93064.1"/>
    </source>
</evidence>
<evidence type="ECO:0000256" key="5">
    <source>
        <dbReference type="ARBA" id="ARBA00022989"/>
    </source>
</evidence>
<sequence>MTQYIIRRILVAFPMLIVITYINFALMRLAPGDPTLFMFVTAETQGMTPQQVRDQLGVQEAYKGRGEDEGTSNRDYLHERLGLNDPIHIQYFRWLGRVVQGDFGRAMRTAELIGPELAVRVRVTIRLTVLATLLSVGIGVVAGSLSALYQYSAFDNIVSFITYILISVPGFLLATWVIIIFAIRLGWFPAGGMYNARTGGDFWDRVYYLILPVMAMGISGSAGLIRWTRTSVLETMRADYVTVARAKGLKERIVRSRHIFRNALLPILTIVGRSIPFVIGGSAFFEIVFNYPGVGMWTAKAAEAKDFSIMIATITVTAVLVILSNLIVDICYCWVDPRVTYS</sequence>
<dbReference type="PANTHER" id="PTHR43163:SF6">
    <property type="entry name" value="DIPEPTIDE TRANSPORT SYSTEM PERMEASE PROTEIN DPPB-RELATED"/>
    <property type="match status" value="1"/>
</dbReference>
<dbReference type="InterPro" id="IPR000515">
    <property type="entry name" value="MetI-like"/>
</dbReference>